<dbReference type="PANTHER" id="PTHR20953:SF3">
    <property type="entry name" value="P-LOOP CONTAINING NUCLEOSIDE TRIPHOSPHATE HYDROLASES SUPERFAMILY PROTEIN"/>
    <property type="match status" value="1"/>
</dbReference>
<dbReference type="GO" id="GO:0005524">
    <property type="term" value="F:ATP binding"/>
    <property type="evidence" value="ECO:0007669"/>
    <property type="project" value="UniProtKB-KW"/>
</dbReference>
<keyword evidence="1" id="KW-0547">Nucleotide-binding</keyword>
<dbReference type="AlphaFoldDB" id="A0A9D2DXZ6"/>
<protein>
    <recommendedName>
        <fullName evidence="3">Stage III sporulation protein AA AAA+ ATPase domain-containing protein</fullName>
    </recommendedName>
</protein>
<organism evidence="4 5">
    <name type="scientific">Candidatus Gallimonas intestinigallinarum</name>
    <dbReference type="NCBI Taxonomy" id="2838604"/>
    <lineage>
        <taxon>Bacteria</taxon>
        <taxon>Bacillati</taxon>
        <taxon>Bacillota</taxon>
        <taxon>Clostridia</taxon>
        <taxon>Candidatus Gallimonas</taxon>
    </lineage>
</organism>
<keyword evidence="2" id="KW-0067">ATP-binding</keyword>
<sequence>MLEFLPPRILDAVRHVNLNSLYELRIRADKPLRANVGGEYCYLGDRGTSVRAGDALLPTMQEVEDIVFAASGYCVYSVAEQIKQGFVTGACGERIGICGSYVYENGGALSIHAVTSVCIRIPHAVEGCAAAVYERCLQDRMRSLLILSPPGEGKTTMLRDLTRLVCERRGLNVLVSDERGELSAGDLGATADVVRYADKLTAFTAGIRAMRPDLVVTDELLPEDYAAVKRAIESGIFVFASAHLKRVRDVPQKLFERYVVLDGLGHVGAIYGADERAMA</sequence>
<name>A0A9D2DXZ6_9FIRM</name>
<evidence type="ECO:0000256" key="1">
    <source>
        <dbReference type="ARBA" id="ARBA00022741"/>
    </source>
</evidence>
<reference evidence="4" key="1">
    <citation type="journal article" date="2021" name="PeerJ">
        <title>Extensive microbial diversity within the chicken gut microbiome revealed by metagenomics and culture.</title>
        <authorList>
            <person name="Gilroy R."/>
            <person name="Ravi A."/>
            <person name="Getino M."/>
            <person name="Pursley I."/>
            <person name="Horton D.L."/>
            <person name="Alikhan N.F."/>
            <person name="Baker D."/>
            <person name="Gharbi K."/>
            <person name="Hall N."/>
            <person name="Watson M."/>
            <person name="Adriaenssens E.M."/>
            <person name="Foster-Nyarko E."/>
            <person name="Jarju S."/>
            <person name="Secka A."/>
            <person name="Antonio M."/>
            <person name="Oren A."/>
            <person name="Chaudhuri R.R."/>
            <person name="La Ragione R."/>
            <person name="Hildebrand F."/>
            <person name="Pallen M.J."/>
        </authorList>
    </citation>
    <scope>NUCLEOTIDE SEQUENCE</scope>
    <source>
        <strain evidence="4">CHK33-5263</strain>
    </source>
</reference>
<evidence type="ECO:0000313" key="5">
    <source>
        <dbReference type="Proteomes" id="UP000824044"/>
    </source>
</evidence>
<feature type="domain" description="Stage III sporulation protein AA AAA+ ATPase" evidence="3">
    <location>
        <begin position="14"/>
        <end position="274"/>
    </location>
</feature>
<dbReference type="EMBL" id="DXBS01000119">
    <property type="protein sequence ID" value="HIZ25089.1"/>
    <property type="molecule type" value="Genomic_DNA"/>
</dbReference>
<reference evidence="4" key="2">
    <citation type="submission" date="2021-04" db="EMBL/GenBank/DDBJ databases">
        <authorList>
            <person name="Gilroy R."/>
        </authorList>
    </citation>
    <scope>NUCLEOTIDE SEQUENCE</scope>
    <source>
        <strain evidence="4">CHK33-5263</strain>
    </source>
</reference>
<evidence type="ECO:0000259" key="3">
    <source>
        <dbReference type="Pfam" id="PF19568"/>
    </source>
</evidence>
<comment type="caution">
    <text evidence="4">The sequence shown here is derived from an EMBL/GenBank/DDBJ whole genome shotgun (WGS) entry which is preliminary data.</text>
</comment>
<dbReference type="InterPro" id="IPR027417">
    <property type="entry name" value="P-loop_NTPase"/>
</dbReference>
<evidence type="ECO:0000313" key="4">
    <source>
        <dbReference type="EMBL" id="HIZ25089.1"/>
    </source>
</evidence>
<evidence type="ECO:0000256" key="2">
    <source>
        <dbReference type="ARBA" id="ARBA00022840"/>
    </source>
</evidence>
<dbReference type="PANTHER" id="PTHR20953">
    <property type="entry name" value="KINASE-RELATED"/>
    <property type="match status" value="1"/>
</dbReference>
<dbReference type="Proteomes" id="UP000824044">
    <property type="component" value="Unassembled WGS sequence"/>
</dbReference>
<dbReference type="InterPro" id="IPR045735">
    <property type="entry name" value="Spore_III_AA_AAA+_ATPase"/>
</dbReference>
<dbReference type="Gene3D" id="3.40.50.300">
    <property type="entry name" value="P-loop containing nucleotide triphosphate hydrolases"/>
    <property type="match status" value="1"/>
</dbReference>
<gene>
    <name evidence="4" type="ORF">H9812_06430</name>
</gene>
<dbReference type="SUPFAM" id="SSF52540">
    <property type="entry name" value="P-loop containing nucleoside triphosphate hydrolases"/>
    <property type="match status" value="1"/>
</dbReference>
<accession>A0A9D2DXZ6</accession>
<dbReference type="Pfam" id="PF19568">
    <property type="entry name" value="Spore_III_AA"/>
    <property type="match status" value="1"/>
</dbReference>
<proteinExistence type="predicted"/>